<gene>
    <name evidence="3" type="ORF">ACFPJA_05945</name>
</gene>
<dbReference type="Proteomes" id="UP001596145">
    <property type="component" value="Unassembled WGS sequence"/>
</dbReference>
<comment type="caution">
    <text evidence="3">The sequence shown here is derived from an EMBL/GenBank/DDBJ whole genome shotgun (WGS) entry which is preliminary data.</text>
</comment>
<reference evidence="3 4" key="1">
    <citation type="journal article" date="2019" name="Int. J. Syst. Evol. Microbiol.">
        <title>The Global Catalogue of Microorganisms (GCM) 10K type strain sequencing project: providing services to taxonomists for standard genome sequencing and annotation.</title>
        <authorList>
            <consortium name="The Broad Institute Genomics Platform"/>
            <consortium name="The Broad Institute Genome Sequencing Center for Infectious Disease"/>
            <person name="Wu L."/>
            <person name="Ma J."/>
        </authorList>
    </citation>
    <scope>NUCLEOTIDE SEQUENCE [LARGE SCALE GENOMIC DNA]</scope>
    <source>
        <strain evidence="3 4">CGMCC 1.16026</strain>
    </source>
</reference>
<dbReference type="Pfam" id="PF05239">
    <property type="entry name" value="PRC"/>
    <property type="match status" value="1"/>
</dbReference>
<dbReference type="AlphaFoldDB" id="A0ABD5QQ97"/>
<dbReference type="EMBL" id="JBHSKV010000008">
    <property type="protein sequence ID" value="MFC5134261.1"/>
    <property type="molecule type" value="Genomic_DNA"/>
</dbReference>
<dbReference type="InterPro" id="IPR027275">
    <property type="entry name" value="PRC-brl_dom"/>
</dbReference>
<evidence type="ECO:0000256" key="1">
    <source>
        <dbReference type="SAM" id="MobiDB-lite"/>
    </source>
</evidence>
<dbReference type="RefSeq" id="WP_203227853.1">
    <property type="nucleotide sequence ID" value="NZ_JBHSKV010000008.1"/>
</dbReference>
<keyword evidence="4" id="KW-1185">Reference proteome</keyword>
<sequence>MSTVLASALPEKPVLSADGRRLGTVRNLTIDPRSGDFETLLVDPVVDAADRGEVTRGETIRSDTNENDGVSRNDGATRNDDATTHDAEIAHDDETIRIPGDAVTAVGDQVIVDLSTDRPR</sequence>
<feature type="domain" description="PRC-barrel" evidence="2">
    <location>
        <begin position="5"/>
        <end position="43"/>
    </location>
</feature>
<organism evidence="3 4">
    <name type="scientific">Halorubrum glutamatedens</name>
    <dbReference type="NCBI Taxonomy" id="2707018"/>
    <lineage>
        <taxon>Archaea</taxon>
        <taxon>Methanobacteriati</taxon>
        <taxon>Methanobacteriota</taxon>
        <taxon>Stenosarchaea group</taxon>
        <taxon>Halobacteria</taxon>
        <taxon>Halobacteriales</taxon>
        <taxon>Haloferacaceae</taxon>
        <taxon>Halorubrum</taxon>
    </lineage>
</organism>
<evidence type="ECO:0000259" key="2">
    <source>
        <dbReference type="Pfam" id="PF05239"/>
    </source>
</evidence>
<evidence type="ECO:0000313" key="3">
    <source>
        <dbReference type="EMBL" id="MFC5134261.1"/>
    </source>
</evidence>
<proteinExistence type="predicted"/>
<evidence type="ECO:0000313" key="4">
    <source>
        <dbReference type="Proteomes" id="UP001596145"/>
    </source>
</evidence>
<dbReference type="SUPFAM" id="SSF50346">
    <property type="entry name" value="PRC-barrel domain"/>
    <property type="match status" value="1"/>
</dbReference>
<dbReference type="Gene3D" id="2.30.30.240">
    <property type="entry name" value="PRC-barrel domain"/>
    <property type="match status" value="1"/>
</dbReference>
<protein>
    <submittedName>
        <fullName evidence="3">PRC-barrel domain-containing protein</fullName>
    </submittedName>
</protein>
<dbReference type="InterPro" id="IPR011033">
    <property type="entry name" value="PRC_barrel-like_sf"/>
</dbReference>
<accession>A0ABD5QQ97</accession>
<name>A0ABD5QQ97_9EURY</name>
<feature type="region of interest" description="Disordered" evidence="1">
    <location>
        <begin position="51"/>
        <end position="96"/>
    </location>
</feature>